<organism evidence="1 2">
    <name type="scientific">Rhizoctonia solani</name>
    <dbReference type="NCBI Taxonomy" id="456999"/>
    <lineage>
        <taxon>Eukaryota</taxon>
        <taxon>Fungi</taxon>
        <taxon>Dikarya</taxon>
        <taxon>Basidiomycota</taxon>
        <taxon>Agaricomycotina</taxon>
        <taxon>Agaricomycetes</taxon>
        <taxon>Cantharellales</taxon>
        <taxon>Ceratobasidiaceae</taxon>
        <taxon>Rhizoctonia</taxon>
    </lineage>
</organism>
<gene>
    <name evidence="1" type="ORF">RDB_LOCUS32298</name>
</gene>
<dbReference type="OrthoDB" id="376826at2759"/>
<dbReference type="EMBL" id="CAJMWQ010000948">
    <property type="protein sequence ID" value="CAE6402904.1"/>
    <property type="molecule type" value="Genomic_DNA"/>
</dbReference>
<protein>
    <submittedName>
        <fullName evidence="1">Uncharacterized protein</fullName>
    </submittedName>
</protein>
<sequence length="153" mass="16980">MCGSLTGNEVIGESAVLWPSLVEIGAYTVWQNGPYVLPQLGFLPDYQVSPLPPSSALMYPDTSKYRDPADFHFEPLEEAENQEPDAVAATGVVATYYTYDYMHPVYSSAAEIDRGCGFPMDLDEEDPMEFTGTQFPSNEPIDSHYLSFPYQGN</sequence>
<accession>A0A8H2WR24</accession>
<proteinExistence type="predicted"/>
<evidence type="ECO:0000313" key="1">
    <source>
        <dbReference type="EMBL" id="CAE6402904.1"/>
    </source>
</evidence>
<dbReference type="AlphaFoldDB" id="A0A8H2WR24"/>
<evidence type="ECO:0000313" key="2">
    <source>
        <dbReference type="Proteomes" id="UP000663826"/>
    </source>
</evidence>
<comment type="caution">
    <text evidence="1">The sequence shown here is derived from an EMBL/GenBank/DDBJ whole genome shotgun (WGS) entry which is preliminary data.</text>
</comment>
<reference evidence="1" key="1">
    <citation type="submission" date="2021-01" db="EMBL/GenBank/DDBJ databases">
        <authorList>
            <person name="Kaushik A."/>
        </authorList>
    </citation>
    <scope>NUCLEOTIDE SEQUENCE</scope>
    <source>
        <strain evidence="1">AG1-1B</strain>
    </source>
</reference>
<dbReference type="Proteomes" id="UP000663826">
    <property type="component" value="Unassembled WGS sequence"/>
</dbReference>
<name>A0A8H2WR24_9AGAM</name>